<dbReference type="Pfam" id="PF11717">
    <property type="entry name" value="Tudor-knot"/>
    <property type="match status" value="1"/>
</dbReference>
<dbReference type="Proteomes" id="UP000271098">
    <property type="component" value="Unassembled WGS sequence"/>
</dbReference>
<evidence type="ECO:0000256" key="14">
    <source>
        <dbReference type="ARBA" id="ARBA00023315"/>
    </source>
</evidence>
<evidence type="ECO:0000256" key="15">
    <source>
        <dbReference type="PIRSR" id="PIRSR602717-51"/>
    </source>
</evidence>
<dbReference type="InterPro" id="IPR025995">
    <property type="entry name" value="Tudor-knot"/>
</dbReference>
<dbReference type="PANTHER" id="PTHR10615">
    <property type="entry name" value="HISTONE ACETYLTRANSFERASE"/>
    <property type="match status" value="1"/>
</dbReference>
<dbReference type="InterPro" id="IPR002717">
    <property type="entry name" value="HAT_MYST-type"/>
</dbReference>
<evidence type="ECO:0000256" key="5">
    <source>
        <dbReference type="ARBA" id="ARBA00022723"/>
    </source>
</evidence>
<keyword evidence="7" id="KW-0863">Zinc-finger</keyword>
<evidence type="ECO:0000256" key="12">
    <source>
        <dbReference type="ARBA" id="ARBA00023204"/>
    </source>
</evidence>
<keyword evidence="8" id="KW-0862">Zinc</keyword>
<keyword evidence="14" id="KW-0012">Acyltransferase</keyword>
<dbReference type="Pfam" id="PF01853">
    <property type="entry name" value="MOZ_SAS"/>
    <property type="match status" value="1"/>
</dbReference>
<protein>
    <recommendedName>
        <fullName evidence="3">histone acetyltransferase</fullName>
        <ecNumber evidence="3">2.3.1.48</ecNumber>
    </recommendedName>
</protein>
<dbReference type="PANTHER" id="PTHR10615:SF219">
    <property type="entry name" value="HISTONE ACETYLTRANSFERASE KAT5"/>
    <property type="match status" value="1"/>
</dbReference>
<evidence type="ECO:0000313" key="18">
    <source>
        <dbReference type="Proteomes" id="UP000271098"/>
    </source>
</evidence>
<feature type="domain" description="MYST-type HAT" evidence="16">
    <location>
        <begin position="45"/>
        <end position="208"/>
    </location>
</feature>
<dbReference type="GO" id="GO:0000724">
    <property type="term" value="P:double-strand break repair via homologous recombination"/>
    <property type="evidence" value="ECO:0007669"/>
    <property type="project" value="TreeGrafter"/>
</dbReference>
<evidence type="ECO:0000256" key="13">
    <source>
        <dbReference type="ARBA" id="ARBA00023242"/>
    </source>
</evidence>
<keyword evidence="18" id="KW-1185">Reference proteome</keyword>
<evidence type="ECO:0000256" key="10">
    <source>
        <dbReference type="ARBA" id="ARBA00023015"/>
    </source>
</evidence>
<evidence type="ECO:0000256" key="8">
    <source>
        <dbReference type="ARBA" id="ARBA00022833"/>
    </source>
</evidence>
<keyword evidence="12" id="KW-0234">DNA repair</keyword>
<dbReference type="Gene3D" id="3.40.630.30">
    <property type="match status" value="2"/>
</dbReference>
<organism evidence="19">
    <name type="scientific">Gongylonema pulchrum</name>
    <dbReference type="NCBI Taxonomy" id="637853"/>
    <lineage>
        <taxon>Eukaryota</taxon>
        <taxon>Metazoa</taxon>
        <taxon>Ecdysozoa</taxon>
        <taxon>Nematoda</taxon>
        <taxon>Chromadorea</taxon>
        <taxon>Rhabditida</taxon>
        <taxon>Spirurina</taxon>
        <taxon>Spiruromorpha</taxon>
        <taxon>Spiruroidea</taxon>
        <taxon>Gongylonematidae</taxon>
        <taxon>Gongylonema</taxon>
    </lineage>
</organism>
<dbReference type="InterPro" id="IPR016181">
    <property type="entry name" value="Acyl_CoA_acyltransferase"/>
</dbReference>
<comment type="similarity">
    <text evidence="2">Belongs to the MYST (SAS/MOZ) family.</text>
</comment>
<dbReference type="InterPro" id="IPR016197">
    <property type="entry name" value="Chromo-like_dom_sf"/>
</dbReference>
<evidence type="ECO:0000256" key="9">
    <source>
        <dbReference type="ARBA" id="ARBA00022990"/>
    </source>
</evidence>
<dbReference type="CDD" id="cd04301">
    <property type="entry name" value="NAT_SF"/>
    <property type="match status" value="1"/>
</dbReference>
<dbReference type="GO" id="GO:0005634">
    <property type="term" value="C:nucleus"/>
    <property type="evidence" value="ECO:0007669"/>
    <property type="project" value="UniProtKB-SubCell"/>
</dbReference>
<dbReference type="InterPro" id="IPR050603">
    <property type="entry name" value="MYST_HAT"/>
</dbReference>
<keyword evidence="11" id="KW-0804">Transcription</keyword>
<sequence>MDDGAGGGGDKWPVESIVEGTKLNVRMTGTNEFREAEVLSVRVTPDNKHRFYVHYIDCNRRLDAWVEQTALDLTNVRFPQKGAKGQKVQSDAVAASCINCVLISTVFVLFQSKCHLKHPPGNEIYRSDHLSFFEIDGRKNKDDRGFHIVGYFSKEKESAEEYNVACILVLPPYQKKGYGRLLIEFSYELSKCEGKTGSPEKPLSDLGL</sequence>
<dbReference type="GO" id="GO:0035267">
    <property type="term" value="C:NuA4 histone acetyltransferase complex"/>
    <property type="evidence" value="ECO:0007669"/>
    <property type="project" value="TreeGrafter"/>
</dbReference>
<dbReference type="GO" id="GO:0006355">
    <property type="term" value="P:regulation of DNA-templated transcription"/>
    <property type="evidence" value="ECO:0007669"/>
    <property type="project" value="InterPro"/>
</dbReference>
<reference evidence="19" key="1">
    <citation type="submission" date="2016-06" db="UniProtKB">
        <authorList>
            <consortium name="WormBaseParasite"/>
        </authorList>
    </citation>
    <scope>IDENTIFICATION</scope>
</reference>
<keyword evidence="9" id="KW-0007">Acetylation</keyword>
<evidence type="ECO:0000256" key="1">
    <source>
        <dbReference type="ARBA" id="ARBA00004123"/>
    </source>
</evidence>
<keyword evidence="13" id="KW-0539">Nucleus</keyword>
<feature type="active site" description="Proton donor/acceptor" evidence="15">
    <location>
        <position position="200"/>
    </location>
</feature>
<keyword evidence="10" id="KW-0805">Transcription regulation</keyword>
<evidence type="ECO:0000256" key="7">
    <source>
        <dbReference type="ARBA" id="ARBA00022771"/>
    </source>
</evidence>
<dbReference type="SUPFAM" id="SSF55729">
    <property type="entry name" value="Acyl-CoA N-acyltransferases (Nat)"/>
    <property type="match status" value="1"/>
</dbReference>
<evidence type="ECO:0000256" key="4">
    <source>
        <dbReference type="ARBA" id="ARBA00022679"/>
    </source>
</evidence>
<evidence type="ECO:0000256" key="2">
    <source>
        <dbReference type="ARBA" id="ARBA00010107"/>
    </source>
</evidence>
<keyword evidence="5" id="KW-0479">Metal-binding</keyword>
<name>A0A183E959_9BILA</name>
<dbReference type="FunFam" id="2.30.30.140:FF:000013">
    <property type="entry name" value="Histone acetyltransferase"/>
    <property type="match status" value="1"/>
</dbReference>
<comment type="subcellular location">
    <subcellularLocation>
        <location evidence="1">Nucleus</location>
    </subcellularLocation>
</comment>
<dbReference type="PROSITE" id="PS51726">
    <property type="entry name" value="MYST_HAT"/>
    <property type="match status" value="1"/>
</dbReference>
<dbReference type="WBParaSite" id="GPUH_0001752201-mRNA-1">
    <property type="protein sequence ID" value="GPUH_0001752201-mRNA-1"/>
    <property type="gene ID" value="GPUH_0001752201"/>
</dbReference>
<evidence type="ECO:0000259" key="16">
    <source>
        <dbReference type="PROSITE" id="PS51726"/>
    </source>
</evidence>
<dbReference type="GO" id="GO:0046972">
    <property type="term" value="F:histone H4K16 acetyltransferase activity"/>
    <property type="evidence" value="ECO:0007669"/>
    <property type="project" value="TreeGrafter"/>
</dbReference>
<dbReference type="AlphaFoldDB" id="A0A183E959"/>
<keyword evidence="4" id="KW-0808">Transferase</keyword>
<proteinExistence type="inferred from homology"/>
<dbReference type="EMBL" id="UYRT01085266">
    <property type="protein sequence ID" value="VDN29921.1"/>
    <property type="molecule type" value="Genomic_DNA"/>
</dbReference>
<dbReference type="Gene3D" id="2.30.30.140">
    <property type="match status" value="1"/>
</dbReference>
<accession>A0A183E959</accession>
<reference evidence="17 18" key="2">
    <citation type="submission" date="2018-11" db="EMBL/GenBank/DDBJ databases">
        <authorList>
            <consortium name="Pathogen Informatics"/>
        </authorList>
    </citation>
    <scope>NUCLEOTIDE SEQUENCE [LARGE SCALE GENOMIC DNA]</scope>
</reference>
<evidence type="ECO:0000256" key="3">
    <source>
        <dbReference type="ARBA" id="ARBA00013184"/>
    </source>
</evidence>
<dbReference type="SUPFAM" id="SSF54160">
    <property type="entry name" value="Chromo domain-like"/>
    <property type="match status" value="1"/>
</dbReference>
<keyword evidence="6" id="KW-0227">DNA damage</keyword>
<evidence type="ECO:0000256" key="6">
    <source>
        <dbReference type="ARBA" id="ARBA00022763"/>
    </source>
</evidence>
<dbReference type="EC" id="2.3.1.48" evidence="3"/>
<evidence type="ECO:0000313" key="19">
    <source>
        <dbReference type="WBParaSite" id="GPUH_0001752201-mRNA-1"/>
    </source>
</evidence>
<dbReference type="GO" id="GO:0008270">
    <property type="term" value="F:zinc ion binding"/>
    <property type="evidence" value="ECO:0007669"/>
    <property type="project" value="UniProtKB-KW"/>
</dbReference>
<gene>
    <name evidence="17" type="ORF">GPUH_LOCUS17500</name>
</gene>
<evidence type="ECO:0000256" key="11">
    <source>
        <dbReference type="ARBA" id="ARBA00023163"/>
    </source>
</evidence>
<dbReference type="OrthoDB" id="787137at2759"/>
<evidence type="ECO:0000313" key="17">
    <source>
        <dbReference type="EMBL" id="VDN29921.1"/>
    </source>
</evidence>